<comment type="PTM">
    <text evidence="6 7">An intermediate of this reaction is the autophosphorylated ppk in which a phosphate is covalently linked to a histidine residue through a N-P bond.</text>
</comment>
<feature type="binding site" evidence="6">
    <location>
        <position position="44"/>
    </location>
    <ligand>
        <name>ATP</name>
        <dbReference type="ChEBI" id="CHEBI:30616"/>
    </ligand>
</feature>
<dbReference type="Gene3D" id="1.20.58.310">
    <property type="entry name" value="Polyphosphate kinase N-terminal domain"/>
    <property type="match status" value="1"/>
</dbReference>
<sequence length="680" mass="78272">MEDLPLKNRDVNWLYFNERVLLEAADPSTPLLERLKFLAIFSSNLDEYFKVRISQLRQLKSVDKKLRKKLILKPNKKLKFILKTVAEQQEQFGNIIRDTLDALENHGIHLKRINEINAEQQQYLNNFFNEKIIRDCHILSSKQPENLKDGQLYLIVQFSESDFEFVSVPSNKHQRFIEIPGNGHQYCYLDDVVKLNLKYLFPNKKVLGAYSIKLSRDAELYLEDDYENTELVEIIYESLGKRKSGQPTRLLYDMNMPKSLVSALQTELGLGDVDMVLGGEYHNLSDFFQFPNPFKDNRLSYAPKPPLNHPQLSNSDDIFETISKKDQLVHFPYQKFDVVEDLIGSAAVDEHVSCIKMSLYRIAKTSVLTDALLKALDNGKEVVLFVEAKARFDEENNIKWGRIFEEKGAKVFFSVPNIKVHSKIALVKRVESGRVKNYAYIGTGNFNAKTSRIYCDHGLFTAHKKITNDLDQVFQVLEKELIIPKLKHLLVSPFTTRSTFLDMIAKEINNASAGKKAKITLKMNSLEDSKMIGELYRASEAGVEVRLLVRGFCCLASKSLEGEADNNKPIYVTSIVDRFLEHGRIYLFENGGDEKMYIGSADWMTRNLDKRIEVLVPILDSDIFKELKDILQIQLNDNVKARILDDDDSNKRVDTKDGEPLVRSQYAIYDYLKKKLSEKS</sequence>
<feature type="binding site" evidence="6">
    <location>
        <position position="361"/>
    </location>
    <ligand>
        <name>Mg(2+)</name>
        <dbReference type="ChEBI" id="CHEBI:18420"/>
    </ligand>
</feature>
<dbReference type="GO" id="GO:0006799">
    <property type="term" value="P:polyphosphate biosynthetic process"/>
    <property type="evidence" value="ECO:0007669"/>
    <property type="project" value="UniProtKB-UniRule"/>
</dbReference>
<feature type="domain" description="Polyphosphate kinase C-terminal" evidence="10">
    <location>
        <begin position="489"/>
        <end position="665"/>
    </location>
</feature>
<dbReference type="SUPFAM" id="SSF143724">
    <property type="entry name" value="PHP14-like"/>
    <property type="match status" value="1"/>
</dbReference>
<dbReference type="NCBIfam" id="NF003917">
    <property type="entry name" value="PRK05443.1-1"/>
    <property type="match status" value="1"/>
</dbReference>
<evidence type="ECO:0000256" key="6">
    <source>
        <dbReference type="HAMAP-Rule" id="MF_00347"/>
    </source>
</evidence>
<dbReference type="Pfam" id="PF13090">
    <property type="entry name" value="PP_kinase_C"/>
    <property type="match status" value="1"/>
</dbReference>
<evidence type="ECO:0000259" key="11">
    <source>
        <dbReference type="Pfam" id="PF17941"/>
    </source>
</evidence>
<evidence type="ECO:0000256" key="1">
    <source>
        <dbReference type="ARBA" id="ARBA00022553"/>
    </source>
</evidence>
<evidence type="ECO:0000313" key="13">
    <source>
        <dbReference type="Proteomes" id="UP000248536"/>
    </source>
</evidence>
<dbReference type="NCBIfam" id="TIGR03705">
    <property type="entry name" value="poly_P_kin"/>
    <property type="match status" value="1"/>
</dbReference>
<evidence type="ECO:0000313" key="12">
    <source>
        <dbReference type="EMBL" id="AWX46170.1"/>
    </source>
</evidence>
<dbReference type="EC" id="2.7.4.1" evidence="6 7"/>
<reference evidence="12 13" key="1">
    <citation type="submission" date="2018-06" db="EMBL/GenBank/DDBJ databases">
        <title>Spongiibacterium sp. HME9304 Genome sequencing and assembly.</title>
        <authorList>
            <person name="Kang H."/>
            <person name="Kim H."/>
            <person name="Joh K."/>
        </authorList>
    </citation>
    <scope>NUCLEOTIDE SEQUENCE [LARGE SCALE GENOMIC DNA]</scope>
    <source>
        <strain evidence="12 13">HME9304</strain>
    </source>
</reference>
<dbReference type="SUPFAM" id="SSF56024">
    <property type="entry name" value="Phospholipase D/nuclease"/>
    <property type="match status" value="2"/>
</dbReference>
<dbReference type="InterPro" id="IPR036830">
    <property type="entry name" value="PP_kinase_middle_dom_sf"/>
</dbReference>
<evidence type="ECO:0000259" key="8">
    <source>
        <dbReference type="Pfam" id="PF02503"/>
    </source>
</evidence>
<dbReference type="GO" id="GO:0008976">
    <property type="term" value="F:polyphosphate kinase activity"/>
    <property type="evidence" value="ECO:0007669"/>
    <property type="project" value="UniProtKB-UniRule"/>
</dbReference>
<feature type="binding site" evidence="6">
    <location>
        <position position="454"/>
    </location>
    <ligand>
        <name>ATP</name>
        <dbReference type="ChEBI" id="CHEBI:30616"/>
    </ligand>
</feature>
<dbReference type="HAMAP" id="MF_00347">
    <property type="entry name" value="Polyphosphate_kinase"/>
    <property type="match status" value="1"/>
</dbReference>
<dbReference type="InterPro" id="IPR024953">
    <property type="entry name" value="PP_kinase_middle"/>
</dbReference>
<dbReference type="CDD" id="cd09167">
    <property type="entry name" value="PLDc_EcPPK1_C2_like"/>
    <property type="match status" value="1"/>
</dbReference>
<proteinExistence type="inferred from homology"/>
<keyword evidence="3 6" id="KW-0547">Nucleotide-binding</keyword>
<dbReference type="Gene3D" id="3.30.1840.10">
    <property type="entry name" value="Polyphosphate kinase middle domain"/>
    <property type="match status" value="1"/>
</dbReference>
<keyword evidence="1 6" id="KW-0597">Phosphoprotein</keyword>
<evidence type="ECO:0000256" key="3">
    <source>
        <dbReference type="ARBA" id="ARBA00022741"/>
    </source>
</evidence>
<dbReference type="PANTHER" id="PTHR30218:SF0">
    <property type="entry name" value="POLYPHOSPHATE KINASE"/>
    <property type="match status" value="1"/>
</dbReference>
<dbReference type="Pfam" id="PF02503">
    <property type="entry name" value="PP_kinase"/>
    <property type="match status" value="1"/>
</dbReference>
<dbReference type="InterPro" id="IPR041108">
    <property type="entry name" value="PP_kinase_C_1"/>
</dbReference>
<dbReference type="InterPro" id="IPR025198">
    <property type="entry name" value="PPK_N_dom"/>
</dbReference>
<comment type="catalytic activity">
    <reaction evidence="6 7">
        <text>[phosphate](n) + ATP = [phosphate](n+1) + ADP</text>
        <dbReference type="Rhea" id="RHEA:19573"/>
        <dbReference type="Rhea" id="RHEA-COMP:9859"/>
        <dbReference type="Rhea" id="RHEA-COMP:14280"/>
        <dbReference type="ChEBI" id="CHEBI:16838"/>
        <dbReference type="ChEBI" id="CHEBI:30616"/>
        <dbReference type="ChEBI" id="CHEBI:456216"/>
        <dbReference type="EC" id="2.7.4.1"/>
    </reaction>
</comment>
<accession>A0A2Z4LWS7</accession>
<feature type="domain" description="Polyphosphate kinase middle" evidence="8">
    <location>
        <begin position="119"/>
        <end position="290"/>
    </location>
</feature>
<dbReference type="GO" id="GO:0005524">
    <property type="term" value="F:ATP binding"/>
    <property type="evidence" value="ECO:0007669"/>
    <property type="project" value="UniProtKB-KW"/>
</dbReference>
<dbReference type="GO" id="GO:0009358">
    <property type="term" value="C:polyphosphate kinase complex"/>
    <property type="evidence" value="ECO:0007669"/>
    <property type="project" value="InterPro"/>
</dbReference>
<evidence type="ECO:0000256" key="5">
    <source>
        <dbReference type="ARBA" id="ARBA00022840"/>
    </source>
</evidence>
<dbReference type="Pfam" id="PF13089">
    <property type="entry name" value="PP_kinase_N"/>
    <property type="match status" value="1"/>
</dbReference>
<keyword evidence="6" id="KW-0479">Metal-binding</keyword>
<dbReference type="InterPro" id="IPR025200">
    <property type="entry name" value="PPK_C_dom2"/>
</dbReference>
<dbReference type="GO" id="GO:0046872">
    <property type="term" value="F:metal ion binding"/>
    <property type="evidence" value="ECO:0007669"/>
    <property type="project" value="UniProtKB-KW"/>
</dbReference>
<keyword evidence="6" id="KW-0460">Magnesium</keyword>
<dbReference type="PIRSF" id="PIRSF015589">
    <property type="entry name" value="PP_kinase"/>
    <property type="match status" value="1"/>
</dbReference>
<keyword evidence="4 6" id="KW-0418">Kinase</keyword>
<evidence type="ECO:0000256" key="7">
    <source>
        <dbReference type="RuleBase" id="RU003800"/>
    </source>
</evidence>
<gene>
    <name evidence="6" type="primary">ppk</name>
    <name evidence="12" type="ORF">HME9304_03202</name>
</gene>
<keyword evidence="2 6" id="KW-0808">Transferase</keyword>
<dbReference type="RefSeq" id="WP_112379477.1">
    <property type="nucleotide sequence ID" value="NZ_CP030104.1"/>
</dbReference>
<comment type="similarity">
    <text evidence="6 7">Belongs to the polyphosphate kinase 1 (PPK1) family.</text>
</comment>
<dbReference type="SUPFAM" id="SSF140356">
    <property type="entry name" value="PPK N-terminal domain-like"/>
    <property type="match status" value="1"/>
</dbReference>
<name>A0A2Z4LWS7_9FLAO</name>
<feature type="binding site" evidence="6">
    <location>
        <position position="391"/>
    </location>
    <ligand>
        <name>Mg(2+)</name>
        <dbReference type="ChEBI" id="CHEBI:18420"/>
    </ligand>
</feature>
<feature type="domain" description="Polyphosphate kinase C-terminal" evidence="11">
    <location>
        <begin position="317"/>
        <end position="479"/>
    </location>
</feature>
<feature type="binding site" evidence="6">
    <location>
        <position position="582"/>
    </location>
    <ligand>
        <name>ATP</name>
        <dbReference type="ChEBI" id="CHEBI:30616"/>
    </ligand>
</feature>
<dbReference type="Pfam" id="PF17941">
    <property type="entry name" value="PP_kinase_C_1"/>
    <property type="match status" value="1"/>
</dbReference>
<dbReference type="Gene3D" id="3.30.870.10">
    <property type="entry name" value="Endonuclease Chain A"/>
    <property type="match status" value="2"/>
</dbReference>
<feature type="active site" description="Phosphohistidine intermediate" evidence="6">
    <location>
        <position position="421"/>
    </location>
</feature>
<dbReference type="KEGG" id="spon:HME9304_03202"/>
<comment type="function">
    <text evidence="6 7">Catalyzes the reversible transfer of the terminal phosphate of ATP to form a long-chain polyphosphate (polyP).</text>
</comment>
<evidence type="ECO:0000259" key="9">
    <source>
        <dbReference type="Pfam" id="PF13089"/>
    </source>
</evidence>
<organism evidence="12 13">
    <name type="scientific">Flagellimonas maritima</name>
    <dbReference type="NCBI Taxonomy" id="1383885"/>
    <lineage>
        <taxon>Bacteria</taxon>
        <taxon>Pseudomonadati</taxon>
        <taxon>Bacteroidota</taxon>
        <taxon>Flavobacteriia</taxon>
        <taxon>Flavobacteriales</taxon>
        <taxon>Flavobacteriaceae</taxon>
        <taxon>Flagellimonas</taxon>
    </lineage>
</organism>
<protein>
    <recommendedName>
        <fullName evidence="6 7">Polyphosphate kinase</fullName>
        <ecNumber evidence="6 7">2.7.4.1</ecNumber>
    </recommendedName>
    <alternativeName>
        <fullName evidence="6">ATP-polyphosphate phosphotransferase</fullName>
    </alternativeName>
    <alternativeName>
        <fullName evidence="6">Polyphosphoric acid kinase</fullName>
    </alternativeName>
</protein>
<dbReference type="Proteomes" id="UP000248536">
    <property type="component" value="Chromosome"/>
</dbReference>
<keyword evidence="5 6" id="KW-0067">ATP-binding</keyword>
<dbReference type="InterPro" id="IPR003414">
    <property type="entry name" value="PP_kinase"/>
</dbReference>
<dbReference type="OrthoDB" id="9761456at2"/>
<dbReference type="PANTHER" id="PTHR30218">
    <property type="entry name" value="POLYPHOSPHATE KINASE"/>
    <property type="match status" value="1"/>
</dbReference>
<feature type="binding site" evidence="6">
    <location>
        <position position="550"/>
    </location>
    <ligand>
        <name>ATP</name>
        <dbReference type="ChEBI" id="CHEBI:30616"/>
    </ligand>
</feature>
<keyword evidence="13" id="KW-1185">Reference proteome</keyword>
<feature type="domain" description="Polyphosphate kinase N-terminal" evidence="9">
    <location>
        <begin position="8"/>
        <end position="110"/>
    </location>
</feature>
<evidence type="ECO:0000256" key="2">
    <source>
        <dbReference type="ARBA" id="ARBA00022679"/>
    </source>
</evidence>
<dbReference type="InterPro" id="IPR036832">
    <property type="entry name" value="PPK_N_dom_sf"/>
</dbReference>
<dbReference type="EMBL" id="CP030104">
    <property type="protein sequence ID" value="AWX46170.1"/>
    <property type="molecule type" value="Genomic_DNA"/>
</dbReference>
<dbReference type="AlphaFoldDB" id="A0A2Z4LWS7"/>
<evidence type="ECO:0000256" key="4">
    <source>
        <dbReference type="ARBA" id="ARBA00022777"/>
    </source>
</evidence>
<comment type="cofactor">
    <cofactor evidence="6">
        <name>Mg(2+)</name>
        <dbReference type="ChEBI" id="CHEBI:18420"/>
    </cofactor>
</comment>
<evidence type="ECO:0000259" key="10">
    <source>
        <dbReference type="Pfam" id="PF13090"/>
    </source>
</evidence>